<evidence type="ECO:0000313" key="2">
    <source>
        <dbReference type="EMBL" id="MCH5596521.1"/>
    </source>
</evidence>
<comment type="caution">
    <text evidence="2">The sequence shown here is derived from an EMBL/GenBank/DDBJ whole genome shotgun (WGS) entry which is preliminary data.</text>
</comment>
<feature type="compositionally biased region" description="Basic and acidic residues" evidence="1">
    <location>
        <begin position="25"/>
        <end position="45"/>
    </location>
</feature>
<sequence length="64" mass="7115">MQKALSELKKSGGGSDKPQQAQESKLNKDQARQQLDRLEQKEKNTQSKVANKKTPFGGSVGKDW</sequence>
<accession>A0ABS9SDT8</accession>
<dbReference type="EMBL" id="JAKWBL010000001">
    <property type="protein sequence ID" value="MCH5596521.1"/>
    <property type="molecule type" value="Genomic_DNA"/>
</dbReference>
<proteinExistence type="predicted"/>
<dbReference type="Proteomes" id="UP001202248">
    <property type="component" value="Unassembled WGS sequence"/>
</dbReference>
<organism evidence="2 3">
    <name type="scientific">Niabella ginsengisoli</name>
    <dbReference type="NCBI Taxonomy" id="522298"/>
    <lineage>
        <taxon>Bacteria</taxon>
        <taxon>Pseudomonadati</taxon>
        <taxon>Bacteroidota</taxon>
        <taxon>Chitinophagia</taxon>
        <taxon>Chitinophagales</taxon>
        <taxon>Chitinophagaceae</taxon>
        <taxon>Niabella</taxon>
    </lineage>
</organism>
<feature type="region of interest" description="Disordered" evidence="1">
    <location>
        <begin position="1"/>
        <end position="64"/>
    </location>
</feature>
<protein>
    <recommendedName>
        <fullName evidence="4">Small hydrophilic protein</fullName>
    </recommendedName>
</protein>
<feature type="compositionally biased region" description="Basic and acidic residues" evidence="1">
    <location>
        <begin position="1"/>
        <end position="10"/>
    </location>
</feature>
<reference evidence="2 3" key="1">
    <citation type="submission" date="2022-02" db="EMBL/GenBank/DDBJ databases">
        <authorList>
            <person name="Min J."/>
        </authorList>
    </citation>
    <scope>NUCLEOTIDE SEQUENCE [LARGE SCALE GENOMIC DNA]</scope>
    <source>
        <strain evidence="2 3">GR10-1</strain>
    </source>
</reference>
<evidence type="ECO:0008006" key="4">
    <source>
        <dbReference type="Google" id="ProtNLM"/>
    </source>
</evidence>
<name>A0ABS9SDT8_9BACT</name>
<evidence type="ECO:0000313" key="3">
    <source>
        <dbReference type="Proteomes" id="UP001202248"/>
    </source>
</evidence>
<evidence type="ECO:0000256" key="1">
    <source>
        <dbReference type="SAM" id="MobiDB-lite"/>
    </source>
</evidence>
<gene>
    <name evidence="2" type="ORF">MKP09_00545</name>
</gene>
<keyword evidence="3" id="KW-1185">Reference proteome</keyword>
<dbReference type="RefSeq" id="WP_240825539.1">
    <property type="nucleotide sequence ID" value="NZ_JAKWBL010000001.1"/>
</dbReference>